<keyword evidence="4" id="KW-0119">Carbohydrate metabolism</keyword>
<comment type="caution">
    <text evidence="9">The sequence shown here is derived from an EMBL/GenBank/DDBJ whole genome shotgun (WGS) entry which is preliminary data.</text>
</comment>
<evidence type="ECO:0000256" key="6">
    <source>
        <dbReference type="ARBA" id="ARBA00023326"/>
    </source>
</evidence>
<dbReference type="InterPro" id="IPR017853">
    <property type="entry name" value="GH"/>
</dbReference>
<evidence type="ECO:0000313" key="9">
    <source>
        <dbReference type="EMBL" id="KAL1500419.1"/>
    </source>
</evidence>
<evidence type="ECO:0000259" key="8">
    <source>
        <dbReference type="Pfam" id="PF00150"/>
    </source>
</evidence>
<evidence type="ECO:0000256" key="3">
    <source>
        <dbReference type="ARBA" id="ARBA00023001"/>
    </source>
</evidence>
<organism evidence="9 10">
    <name type="scientific">Prymnesium parvum</name>
    <name type="common">Toxic golden alga</name>
    <dbReference type="NCBI Taxonomy" id="97485"/>
    <lineage>
        <taxon>Eukaryota</taxon>
        <taxon>Haptista</taxon>
        <taxon>Haptophyta</taxon>
        <taxon>Prymnesiophyceae</taxon>
        <taxon>Prymnesiales</taxon>
        <taxon>Prymnesiaceae</taxon>
        <taxon>Prymnesium</taxon>
    </lineage>
</organism>
<name>A0AB34IJM5_PRYPA</name>
<dbReference type="GO" id="GO:0004553">
    <property type="term" value="F:hydrolase activity, hydrolyzing O-glycosyl compounds"/>
    <property type="evidence" value="ECO:0007669"/>
    <property type="project" value="InterPro"/>
</dbReference>
<dbReference type="PANTHER" id="PTHR35923">
    <property type="entry name" value="MAJOR EXTRACELLULAR ENDOGLUCANASE"/>
    <property type="match status" value="1"/>
</dbReference>
<keyword evidence="3" id="KW-0136">Cellulose degradation</keyword>
<dbReference type="SUPFAM" id="SSF51445">
    <property type="entry name" value="(Trans)glycosidases"/>
    <property type="match status" value="1"/>
</dbReference>
<keyword evidence="10" id="KW-1185">Reference proteome</keyword>
<dbReference type="Proteomes" id="UP001515480">
    <property type="component" value="Unassembled WGS sequence"/>
</dbReference>
<protein>
    <recommendedName>
        <fullName evidence="8">Glycoside hydrolase family 5 domain-containing protein</fullName>
    </recommendedName>
</protein>
<evidence type="ECO:0000256" key="4">
    <source>
        <dbReference type="ARBA" id="ARBA00023277"/>
    </source>
</evidence>
<gene>
    <name evidence="9" type="ORF">AB1Y20_013076</name>
</gene>
<keyword evidence="2" id="KW-0378">Hydrolase</keyword>
<dbReference type="Pfam" id="PF00150">
    <property type="entry name" value="Cellulase"/>
    <property type="match status" value="1"/>
</dbReference>
<keyword evidence="5" id="KW-0326">Glycosidase</keyword>
<proteinExistence type="inferred from homology"/>
<sequence>MLSSPLRSTSADGTSLFTSLSVAHPVARPSSVPPTTPSTSRPLTKLRCLLVVTSRGTDTTPLQTAIAQLRRVSPCSSTAVMHVCKAAPKAERTEWHCVPMGRGRQCTKTSPTAVAKGCDVVLPDTGQECHGLLRTLVVGYRWFGGGGPRFDRLVSIPATMLTRSSARRNRLLQIVSSLRRVDSYYDATGVGFAIRENATYELWKGARLTPAQPQPIVAEDPHRTHRRAPTSLASSAFEPPALVPSLPARGGASVRAMARRTICALVLHARLASSSDGFSVELTAIPTARPLGAFCANGNPRCFLKLSSRMGKLWANGEELHLKGINWFGSESRTGAPDGLGVHTVEYYMDFLSLHGFNAVRLLFNHESVIKDGVIEPATAGKAAELVGLSYLEMFQSIAERAASRGILVMIACHRLRPDAWPGGGLWYDEFLDEGSVLRSWELLCAALCAQWNVVAADLQNEPHASSWGRGAPATDWDTAAARIGNRVLELCPRWLIMVEGVGFKPGAPSGDDAAMGLWWGENLIGAKAHPVRLKNPVKLVYSPHTYGPSVYMQKYFEDAGFPGNMPEVWESHFASAIQSTSQAIVIGEMGGRYVGKDKVWQDWAIGYAVEHHISVFYFCLNPGSADTGGILTADWTTPDEHKLSLLSRLPTTRIQSLIIKHPPSAPPPISTPAEASASIAAAAATSSALPSATSAPLAKPAASEATSHP</sequence>
<feature type="domain" description="Glycoside hydrolase family 5" evidence="8">
    <location>
        <begin position="323"/>
        <end position="624"/>
    </location>
</feature>
<evidence type="ECO:0000313" key="10">
    <source>
        <dbReference type="Proteomes" id="UP001515480"/>
    </source>
</evidence>
<feature type="compositionally biased region" description="Low complexity" evidence="7">
    <location>
        <begin position="690"/>
        <end position="704"/>
    </location>
</feature>
<evidence type="ECO:0000256" key="2">
    <source>
        <dbReference type="ARBA" id="ARBA00022801"/>
    </source>
</evidence>
<evidence type="ECO:0000256" key="7">
    <source>
        <dbReference type="SAM" id="MobiDB-lite"/>
    </source>
</evidence>
<evidence type="ECO:0000256" key="1">
    <source>
        <dbReference type="ARBA" id="ARBA00005641"/>
    </source>
</evidence>
<dbReference type="GO" id="GO:0030245">
    <property type="term" value="P:cellulose catabolic process"/>
    <property type="evidence" value="ECO:0007669"/>
    <property type="project" value="UniProtKB-KW"/>
</dbReference>
<dbReference type="AlphaFoldDB" id="A0AB34IJM5"/>
<comment type="similarity">
    <text evidence="1">Belongs to the glycosyl hydrolase 5 (cellulase A) family.</text>
</comment>
<dbReference type="Gene3D" id="3.20.20.80">
    <property type="entry name" value="Glycosidases"/>
    <property type="match status" value="1"/>
</dbReference>
<keyword evidence="6" id="KW-0624">Polysaccharide degradation</keyword>
<dbReference type="EMBL" id="JBGBPQ010000023">
    <property type="protein sequence ID" value="KAL1500419.1"/>
    <property type="molecule type" value="Genomic_DNA"/>
</dbReference>
<evidence type="ECO:0000256" key="5">
    <source>
        <dbReference type="ARBA" id="ARBA00023295"/>
    </source>
</evidence>
<accession>A0AB34IJM5</accession>
<dbReference type="PANTHER" id="PTHR35923:SF2">
    <property type="entry name" value="ENDOGLUCANASE"/>
    <property type="match status" value="1"/>
</dbReference>
<reference evidence="9 10" key="1">
    <citation type="journal article" date="2024" name="Science">
        <title>Giant polyketide synthase enzymes in the biosynthesis of giant marine polyether toxins.</title>
        <authorList>
            <person name="Fallon T.R."/>
            <person name="Shende V.V."/>
            <person name="Wierzbicki I.H."/>
            <person name="Pendleton A.L."/>
            <person name="Watervoot N.F."/>
            <person name="Auber R.P."/>
            <person name="Gonzalez D.J."/>
            <person name="Wisecaver J.H."/>
            <person name="Moore B.S."/>
        </authorList>
    </citation>
    <scope>NUCLEOTIDE SEQUENCE [LARGE SCALE GENOMIC DNA]</scope>
    <source>
        <strain evidence="9 10">12B1</strain>
    </source>
</reference>
<dbReference type="InterPro" id="IPR001547">
    <property type="entry name" value="Glyco_hydro_5"/>
</dbReference>
<feature type="region of interest" description="Disordered" evidence="7">
    <location>
        <begin position="690"/>
        <end position="710"/>
    </location>
</feature>